<evidence type="ECO:0000256" key="3">
    <source>
        <dbReference type="SAM" id="SignalP"/>
    </source>
</evidence>
<dbReference type="RefSeq" id="WP_349134674.1">
    <property type="nucleotide sequence ID" value="NZ_JBBMFF010000094.1"/>
</dbReference>
<feature type="chain" id="PRO_5047182655" evidence="3">
    <location>
        <begin position="25"/>
        <end position="267"/>
    </location>
</feature>
<feature type="region of interest" description="Disordered" evidence="1">
    <location>
        <begin position="239"/>
        <end position="267"/>
    </location>
</feature>
<proteinExistence type="predicted"/>
<sequence length="267" mass="28769">MKRTLTLLTLLLALLALLVLPAAAADLPRLVDNADLLMADDAEALLADLDSRSEALQFDIVIVTVDSLDGETPRDYAEDFFWYNNYGLGEDRDGALLLVAMDTRDWYIATHGFGITAITPAGREAMVDRFLPQLSNAEYAAAFSTFAEECEDYVNQARDGSAYDTGNLPDEPFEAPGFLWVVACLLFGALIGGITVGVMAAKHKTVRRQPAANSYVVQDSLHLTQQSDLFLYANTTRTARPKDNDRSGSDAHSGSGGSSFGGGGGKF</sequence>
<organism evidence="5 6">
    <name type="scientific">Faecousia intestinalis</name>
    <dbReference type="NCBI Taxonomy" id="3133167"/>
    <lineage>
        <taxon>Bacteria</taxon>
        <taxon>Bacillati</taxon>
        <taxon>Bacillota</taxon>
        <taxon>Clostridia</taxon>
        <taxon>Eubacteriales</taxon>
        <taxon>Oscillospiraceae</taxon>
        <taxon>Faecousia</taxon>
    </lineage>
</organism>
<comment type="caution">
    <text evidence="5">The sequence shown here is derived from an EMBL/GenBank/DDBJ whole genome shotgun (WGS) entry which is preliminary data.</text>
</comment>
<keyword evidence="2" id="KW-1133">Transmembrane helix</keyword>
<dbReference type="EMBL" id="JBBMFF010000094">
    <property type="protein sequence ID" value="MEQ2509966.1"/>
    <property type="molecule type" value="Genomic_DNA"/>
</dbReference>
<evidence type="ECO:0000313" key="5">
    <source>
        <dbReference type="EMBL" id="MEQ2509966.1"/>
    </source>
</evidence>
<feature type="compositionally biased region" description="Basic and acidic residues" evidence="1">
    <location>
        <begin position="240"/>
        <end position="249"/>
    </location>
</feature>
<keyword evidence="2" id="KW-0472">Membrane</keyword>
<accession>A0ABV1G3I5</accession>
<dbReference type="PANTHER" id="PTHR30373">
    <property type="entry name" value="UPF0603 PROTEIN YGCG"/>
    <property type="match status" value="1"/>
</dbReference>
<dbReference type="InterPro" id="IPR007621">
    <property type="entry name" value="TPM_dom"/>
</dbReference>
<evidence type="ECO:0000256" key="1">
    <source>
        <dbReference type="SAM" id="MobiDB-lite"/>
    </source>
</evidence>
<evidence type="ECO:0000313" key="6">
    <source>
        <dbReference type="Proteomes" id="UP001491552"/>
    </source>
</evidence>
<feature type="transmembrane region" description="Helical" evidence="2">
    <location>
        <begin position="177"/>
        <end position="201"/>
    </location>
</feature>
<protein>
    <submittedName>
        <fullName evidence="5">TPM domain-containing protein</fullName>
    </submittedName>
</protein>
<evidence type="ECO:0000256" key="2">
    <source>
        <dbReference type="SAM" id="Phobius"/>
    </source>
</evidence>
<keyword evidence="2" id="KW-0812">Transmembrane</keyword>
<feature type="compositionally biased region" description="Gly residues" evidence="1">
    <location>
        <begin position="254"/>
        <end position="267"/>
    </location>
</feature>
<keyword evidence="3" id="KW-0732">Signal</keyword>
<dbReference type="Pfam" id="PF04536">
    <property type="entry name" value="TPM_phosphatase"/>
    <property type="match status" value="1"/>
</dbReference>
<name>A0ABV1G3I5_9FIRM</name>
<evidence type="ECO:0000259" key="4">
    <source>
        <dbReference type="Pfam" id="PF04536"/>
    </source>
</evidence>
<dbReference type="Gene3D" id="3.10.310.50">
    <property type="match status" value="1"/>
</dbReference>
<reference evidence="5 6" key="1">
    <citation type="submission" date="2024-03" db="EMBL/GenBank/DDBJ databases">
        <title>Human intestinal bacterial collection.</title>
        <authorList>
            <person name="Pauvert C."/>
            <person name="Hitch T.C.A."/>
            <person name="Clavel T."/>
        </authorList>
    </citation>
    <scope>NUCLEOTIDE SEQUENCE [LARGE SCALE GENOMIC DNA]</scope>
    <source>
        <strain evidence="5 6">CLA-AA-H192</strain>
    </source>
</reference>
<dbReference type="PANTHER" id="PTHR30373:SF2">
    <property type="entry name" value="UPF0603 PROTEIN YGCG"/>
    <property type="match status" value="1"/>
</dbReference>
<feature type="domain" description="TPM" evidence="4">
    <location>
        <begin position="31"/>
        <end position="152"/>
    </location>
</feature>
<feature type="signal peptide" evidence="3">
    <location>
        <begin position="1"/>
        <end position="24"/>
    </location>
</feature>
<keyword evidence="6" id="KW-1185">Reference proteome</keyword>
<gene>
    <name evidence="5" type="ORF">WMO66_01660</name>
</gene>
<dbReference type="Proteomes" id="UP001491552">
    <property type="component" value="Unassembled WGS sequence"/>
</dbReference>